<gene>
    <name evidence="3" type="ORF">BKA67DRAFT_655056</name>
</gene>
<proteinExistence type="predicted"/>
<dbReference type="RefSeq" id="XP_045960979.1">
    <property type="nucleotide sequence ID" value="XM_046106674.1"/>
</dbReference>
<feature type="domain" description="NADP-dependent oxidoreductase" evidence="2">
    <location>
        <begin position="35"/>
        <end position="231"/>
    </location>
</feature>
<comment type="caution">
    <text evidence="3">The sequence shown here is derived from an EMBL/GenBank/DDBJ whole genome shotgun (WGS) entry which is preliminary data.</text>
</comment>
<dbReference type="GO" id="GO:0016491">
    <property type="term" value="F:oxidoreductase activity"/>
    <property type="evidence" value="ECO:0007669"/>
    <property type="project" value="UniProtKB-KW"/>
</dbReference>
<evidence type="ECO:0000256" key="1">
    <source>
        <dbReference type="ARBA" id="ARBA00023002"/>
    </source>
</evidence>
<evidence type="ECO:0000259" key="2">
    <source>
        <dbReference type="Pfam" id="PF00248"/>
    </source>
</evidence>
<dbReference type="AlphaFoldDB" id="A0A9P8URK3"/>
<dbReference type="Proteomes" id="UP000758603">
    <property type="component" value="Unassembled WGS sequence"/>
</dbReference>
<name>A0A9P8URK3_9PEZI</name>
<dbReference type="InterPro" id="IPR023210">
    <property type="entry name" value="NADP_OxRdtase_dom"/>
</dbReference>
<dbReference type="PANTHER" id="PTHR43827:SF8">
    <property type="entry name" value="ALDO_KETO REDUCTASE FAMILY PROTEIN"/>
    <property type="match status" value="1"/>
</dbReference>
<dbReference type="GeneID" id="70135565"/>
<dbReference type="Gene3D" id="3.20.20.100">
    <property type="entry name" value="NADP-dependent oxidoreductase domain"/>
    <property type="match status" value="1"/>
</dbReference>
<dbReference type="OrthoDB" id="5357513at2759"/>
<dbReference type="InterPro" id="IPR036812">
    <property type="entry name" value="NAD(P)_OxRdtase_dom_sf"/>
</dbReference>
<protein>
    <submittedName>
        <fullName evidence="3">NADP-dependent oxidoreductase domain-containing protein</fullName>
    </submittedName>
</protein>
<evidence type="ECO:0000313" key="3">
    <source>
        <dbReference type="EMBL" id="KAH6656745.1"/>
    </source>
</evidence>
<keyword evidence="4" id="KW-1185">Reference proteome</keyword>
<organism evidence="3 4">
    <name type="scientific">Truncatella angustata</name>
    <dbReference type="NCBI Taxonomy" id="152316"/>
    <lineage>
        <taxon>Eukaryota</taxon>
        <taxon>Fungi</taxon>
        <taxon>Dikarya</taxon>
        <taxon>Ascomycota</taxon>
        <taxon>Pezizomycotina</taxon>
        <taxon>Sordariomycetes</taxon>
        <taxon>Xylariomycetidae</taxon>
        <taxon>Amphisphaeriales</taxon>
        <taxon>Sporocadaceae</taxon>
        <taxon>Truncatella</taxon>
    </lineage>
</organism>
<sequence length="314" mass="34465">MAAIPSQASSLSKDLSLPGQSQTATIPRLVYGTAWKKDNTSDLVYTALKSGFRGIDTAAQPRHYQEHLVGDGVRRAIVDGLVRRRDIFLQTKFSPTGAQDLDNMPYDADAPLAEQVKSSIASSLRNLAPSGAAEEEAYLDSVVLHSPLESIEDTIVVWKTLSKYVPDRIRHLGISNTPLEIVKYLLEAPDIRTKPSVVQNRFHGQTGYESELRALCRQHGIVFQSFWTLSGNPRLLKNKIVGTVADSAGVEKEVAYYSLVLGLEGITILDGTTSQSHMKTDLGGIEAVGRWAEDEGKDVWTRSLQEFRALVGDV</sequence>
<dbReference type="SUPFAM" id="SSF51430">
    <property type="entry name" value="NAD(P)-linked oxidoreductase"/>
    <property type="match status" value="1"/>
</dbReference>
<dbReference type="Pfam" id="PF00248">
    <property type="entry name" value="Aldo_ket_red"/>
    <property type="match status" value="1"/>
</dbReference>
<accession>A0A9P8URK3</accession>
<dbReference type="PANTHER" id="PTHR43827">
    <property type="entry name" value="2,5-DIKETO-D-GLUCONIC ACID REDUCTASE"/>
    <property type="match status" value="1"/>
</dbReference>
<evidence type="ECO:0000313" key="4">
    <source>
        <dbReference type="Proteomes" id="UP000758603"/>
    </source>
</evidence>
<dbReference type="InterPro" id="IPR020471">
    <property type="entry name" value="AKR"/>
</dbReference>
<keyword evidence="1" id="KW-0560">Oxidoreductase</keyword>
<reference evidence="3" key="1">
    <citation type="journal article" date="2021" name="Nat. Commun.">
        <title>Genetic determinants of endophytism in the Arabidopsis root mycobiome.</title>
        <authorList>
            <person name="Mesny F."/>
            <person name="Miyauchi S."/>
            <person name="Thiergart T."/>
            <person name="Pickel B."/>
            <person name="Atanasova L."/>
            <person name="Karlsson M."/>
            <person name="Huettel B."/>
            <person name="Barry K.W."/>
            <person name="Haridas S."/>
            <person name="Chen C."/>
            <person name="Bauer D."/>
            <person name="Andreopoulos W."/>
            <person name="Pangilinan J."/>
            <person name="LaButti K."/>
            <person name="Riley R."/>
            <person name="Lipzen A."/>
            <person name="Clum A."/>
            <person name="Drula E."/>
            <person name="Henrissat B."/>
            <person name="Kohler A."/>
            <person name="Grigoriev I.V."/>
            <person name="Martin F.M."/>
            <person name="Hacquard S."/>
        </authorList>
    </citation>
    <scope>NUCLEOTIDE SEQUENCE</scope>
    <source>
        <strain evidence="3">MPI-SDFR-AT-0073</strain>
    </source>
</reference>
<dbReference type="EMBL" id="JAGPXC010000002">
    <property type="protein sequence ID" value="KAH6656745.1"/>
    <property type="molecule type" value="Genomic_DNA"/>
</dbReference>